<evidence type="ECO:0000256" key="1">
    <source>
        <dbReference type="ARBA" id="ARBA00022737"/>
    </source>
</evidence>
<evidence type="ECO:0000313" key="4">
    <source>
        <dbReference type="EMBL" id="KAJ9543428.1"/>
    </source>
</evidence>
<organism evidence="4 5">
    <name type="scientific">Centaurea solstitialis</name>
    <name type="common">yellow star-thistle</name>
    <dbReference type="NCBI Taxonomy" id="347529"/>
    <lineage>
        <taxon>Eukaryota</taxon>
        <taxon>Viridiplantae</taxon>
        <taxon>Streptophyta</taxon>
        <taxon>Embryophyta</taxon>
        <taxon>Tracheophyta</taxon>
        <taxon>Spermatophyta</taxon>
        <taxon>Magnoliopsida</taxon>
        <taxon>eudicotyledons</taxon>
        <taxon>Gunneridae</taxon>
        <taxon>Pentapetalae</taxon>
        <taxon>asterids</taxon>
        <taxon>campanulids</taxon>
        <taxon>Asterales</taxon>
        <taxon>Asteraceae</taxon>
        <taxon>Carduoideae</taxon>
        <taxon>Cardueae</taxon>
        <taxon>Centaureinae</taxon>
        <taxon>Centaurea</taxon>
    </lineage>
</organism>
<evidence type="ECO:0000259" key="3">
    <source>
        <dbReference type="PROSITE" id="PS50105"/>
    </source>
</evidence>
<dbReference type="Proteomes" id="UP001172457">
    <property type="component" value="Chromosome 6"/>
</dbReference>
<keyword evidence="1" id="KW-0677">Repeat</keyword>
<dbReference type="SUPFAM" id="SSF47769">
    <property type="entry name" value="SAM/Pointed domain"/>
    <property type="match status" value="1"/>
</dbReference>
<feature type="region of interest" description="Disordered" evidence="2">
    <location>
        <begin position="1"/>
        <end position="50"/>
    </location>
</feature>
<dbReference type="PANTHER" id="PTHR10627:SF74">
    <property type="entry name" value="OS08G0526500 PROTEIN"/>
    <property type="match status" value="1"/>
</dbReference>
<feature type="domain" description="SAM" evidence="3">
    <location>
        <begin position="146"/>
        <end position="190"/>
    </location>
</feature>
<dbReference type="InterPro" id="IPR013761">
    <property type="entry name" value="SAM/pointed_sf"/>
</dbReference>
<name>A0AA38T398_9ASTR</name>
<feature type="compositionally biased region" description="Basic and acidic residues" evidence="2">
    <location>
        <begin position="37"/>
        <end position="48"/>
    </location>
</feature>
<feature type="compositionally biased region" description="Polar residues" evidence="2">
    <location>
        <begin position="99"/>
        <end position="108"/>
    </location>
</feature>
<feature type="region of interest" description="Disordered" evidence="2">
    <location>
        <begin position="98"/>
        <end position="123"/>
    </location>
</feature>
<dbReference type="EMBL" id="JARYMX010000006">
    <property type="protein sequence ID" value="KAJ9543428.1"/>
    <property type="molecule type" value="Genomic_DNA"/>
</dbReference>
<feature type="compositionally biased region" description="Basic and acidic residues" evidence="2">
    <location>
        <begin position="1"/>
        <end position="18"/>
    </location>
</feature>
<comment type="caution">
    <text evidence="4">The sequence shown here is derived from an EMBL/GenBank/DDBJ whole genome shotgun (WGS) entry which is preliminary data.</text>
</comment>
<dbReference type="SMART" id="SM00454">
    <property type="entry name" value="SAM"/>
    <property type="match status" value="1"/>
</dbReference>
<dbReference type="InterPro" id="IPR001660">
    <property type="entry name" value="SAM"/>
</dbReference>
<dbReference type="Gene3D" id="1.10.150.50">
    <property type="entry name" value="Transcription Factor, Ets-1"/>
    <property type="match status" value="1"/>
</dbReference>
<sequence>MYADRVETAPKSSIRDRLNGGTLDNSRSRRQITGKRQRNDDKWEHDLYEQADPQISNRRVGALDLRLKLQKKSNQQANQGARGSLSGGVRDLREKLSGVTYSQPTVSAQAKPKSVPESSKSTRRSVVAEAPVAEAKRVANVASKKKKVETVDTFLQALGLEKYSITFQAEEVDMTALLHMTDEDLKAIGIPMVTPNSILYIDGFCAIYF</sequence>
<accession>A0AA38T398</accession>
<keyword evidence="5" id="KW-1185">Reference proteome</keyword>
<dbReference type="CDD" id="cd09487">
    <property type="entry name" value="SAM_superfamily"/>
    <property type="match status" value="1"/>
</dbReference>
<gene>
    <name evidence="4" type="ORF">OSB04_023135</name>
</gene>
<dbReference type="PROSITE" id="PS50105">
    <property type="entry name" value="SAM_DOMAIN"/>
    <property type="match status" value="1"/>
</dbReference>
<dbReference type="AlphaFoldDB" id="A0AA38T398"/>
<proteinExistence type="predicted"/>
<evidence type="ECO:0000256" key="2">
    <source>
        <dbReference type="SAM" id="MobiDB-lite"/>
    </source>
</evidence>
<evidence type="ECO:0000313" key="5">
    <source>
        <dbReference type="Proteomes" id="UP001172457"/>
    </source>
</evidence>
<dbReference type="PANTHER" id="PTHR10627">
    <property type="entry name" value="SCP160"/>
    <property type="match status" value="1"/>
</dbReference>
<protein>
    <recommendedName>
        <fullName evidence="3">SAM domain-containing protein</fullName>
    </recommendedName>
</protein>
<reference evidence="4" key="1">
    <citation type="submission" date="2023-03" db="EMBL/GenBank/DDBJ databases">
        <title>Chromosome-scale reference genome and RAD-based genetic map of yellow starthistle (Centaurea solstitialis) reveal putative structural variation and QTLs associated with invader traits.</title>
        <authorList>
            <person name="Reatini B."/>
            <person name="Cang F.A."/>
            <person name="Jiang Q."/>
            <person name="Mckibben M.T.W."/>
            <person name="Barker M.S."/>
            <person name="Rieseberg L.H."/>
            <person name="Dlugosch K.M."/>
        </authorList>
    </citation>
    <scope>NUCLEOTIDE SEQUENCE</scope>
    <source>
        <strain evidence="4">CAN-66</strain>
        <tissue evidence="4">Leaf</tissue>
    </source>
</reference>
<dbReference type="Pfam" id="PF00536">
    <property type="entry name" value="SAM_1"/>
    <property type="match status" value="1"/>
</dbReference>